<evidence type="ECO:0000259" key="18">
    <source>
        <dbReference type="PROSITE" id="PS51194"/>
    </source>
</evidence>
<feature type="coiled-coil region" evidence="13">
    <location>
        <begin position="413"/>
        <end position="440"/>
    </location>
</feature>
<feature type="domain" description="QLQ" evidence="20">
    <location>
        <begin position="40"/>
        <end position="75"/>
    </location>
</feature>
<dbReference type="PANTHER" id="PTHR10799">
    <property type="entry name" value="SNF2/RAD54 HELICASE FAMILY"/>
    <property type="match status" value="1"/>
</dbReference>
<dbReference type="InterPro" id="IPR037259">
    <property type="entry name" value="BRK_sf"/>
</dbReference>
<dbReference type="InterPro" id="IPR049730">
    <property type="entry name" value="SNF2/RAD54-like_C"/>
</dbReference>
<feature type="coiled-coil region" evidence="13">
    <location>
        <begin position="360"/>
        <end position="389"/>
    </location>
</feature>
<evidence type="ECO:0000259" key="15">
    <source>
        <dbReference type="PROSITE" id="PS50014"/>
    </source>
</evidence>
<dbReference type="SUPFAM" id="SSF52540">
    <property type="entry name" value="P-loop containing nucleoside triphosphate hydrolases"/>
    <property type="match status" value="2"/>
</dbReference>
<feature type="compositionally biased region" description="Polar residues" evidence="14">
    <location>
        <begin position="1399"/>
        <end position="1413"/>
    </location>
</feature>
<comment type="caution">
    <text evidence="21">The sequence shown here is derived from an EMBL/GenBank/DDBJ whole genome shotgun (WGS) entry which is preliminary data.</text>
</comment>
<dbReference type="GO" id="GO:0016787">
    <property type="term" value="F:hydrolase activity"/>
    <property type="evidence" value="ECO:0007669"/>
    <property type="project" value="UniProtKB-KW"/>
</dbReference>
<feature type="domain" description="HSA" evidence="19">
    <location>
        <begin position="312"/>
        <end position="384"/>
    </location>
</feature>
<dbReference type="InterPro" id="IPR036427">
    <property type="entry name" value="Bromodomain-like_sf"/>
</dbReference>
<dbReference type="Gene3D" id="2.170.140.10">
    <property type="entry name" value="Chitin binding domain"/>
    <property type="match status" value="6"/>
</dbReference>
<protein>
    <submittedName>
        <fullName evidence="21">Uncharacterized protein</fullName>
    </submittedName>
</protein>
<keyword evidence="9" id="KW-0010">Activator</keyword>
<dbReference type="FunFam" id="3.40.50.10810:FF:000008">
    <property type="entry name" value="Chromatin structure-remodeling complex subunit snf21"/>
    <property type="match status" value="1"/>
</dbReference>
<dbReference type="SMART" id="SM00494">
    <property type="entry name" value="ChtBD2"/>
    <property type="match status" value="6"/>
</dbReference>
<feature type="domain" description="Chitin-binding type-2" evidence="16">
    <location>
        <begin position="1670"/>
        <end position="1727"/>
    </location>
</feature>
<dbReference type="Pfam" id="PF00271">
    <property type="entry name" value="Helicase_C"/>
    <property type="match status" value="1"/>
</dbReference>
<dbReference type="PROSITE" id="PS50940">
    <property type="entry name" value="CHIT_BIND_II"/>
    <property type="match status" value="6"/>
</dbReference>
<dbReference type="Gene3D" id="3.40.50.10810">
    <property type="entry name" value="Tandem AAA-ATPase domain"/>
    <property type="match status" value="1"/>
</dbReference>
<dbReference type="Pfam" id="PF01607">
    <property type="entry name" value="CBM_14"/>
    <property type="match status" value="6"/>
</dbReference>
<dbReference type="GO" id="GO:0006355">
    <property type="term" value="P:regulation of DNA-templated transcription"/>
    <property type="evidence" value="ECO:0007669"/>
    <property type="project" value="InterPro"/>
</dbReference>
<dbReference type="FunFam" id="1.20.5.170:FF:000008">
    <property type="entry name" value="probable global transcription activator SNF2L2 isoform X1"/>
    <property type="match status" value="1"/>
</dbReference>
<dbReference type="GO" id="GO:0048513">
    <property type="term" value="P:animal organ development"/>
    <property type="evidence" value="ECO:0007669"/>
    <property type="project" value="UniProtKB-ARBA"/>
</dbReference>
<dbReference type="GO" id="GO:0008061">
    <property type="term" value="F:chitin binding"/>
    <property type="evidence" value="ECO:0007669"/>
    <property type="project" value="InterPro"/>
</dbReference>
<keyword evidence="6" id="KW-0156">Chromatin regulator</keyword>
<feature type="domain" description="Chitin-binding type-2" evidence="16">
    <location>
        <begin position="1928"/>
        <end position="1984"/>
    </location>
</feature>
<feature type="domain" description="Helicase C-terminal" evidence="18">
    <location>
        <begin position="905"/>
        <end position="1092"/>
    </location>
</feature>
<dbReference type="SMART" id="SM00951">
    <property type="entry name" value="QLQ"/>
    <property type="match status" value="1"/>
</dbReference>
<dbReference type="Pfam" id="PF00439">
    <property type="entry name" value="Bromodomain"/>
    <property type="match status" value="1"/>
</dbReference>
<feature type="domain" description="Chitin-binding type-2" evidence="16">
    <location>
        <begin position="1728"/>
        <end position="1786"/>
    </location>
</feature>
<dbReference type="Proteomes" id="UP000663851">
    <property type="component" value="Unassembled WGS sequence"/>
</dbReference>
<dbReference type="GO" id="GO:0048731">
    <property type="term" value="P:system development"/>
    <property type="evidence" value="ECO:0007669"/>
    <property type="project" value="UniProtKB-ARBA"/>
</dbReference>
<feature type="domain" description="Bromo" evidence="15">
    <location>
        <begin position="1276"/>
        <end position="1346"/>
    </location>
</feature>
<dbReference type="InterPro" id="IPR036508">
    <property type="entry name" value="Chitin-bd_dom_sf"/>
</dbReference>
<organism evidence="21 23">
    <name type="scientific">Rotaria socialis</name>
    <dbReference type="NCBI Taxonomy" id="392032"/>
    <lineage>
        <taxon>Eukaryota</taxon>
        <taxon>Metazoa</taxon>
        <taxon>Spiralia</taxon>
        <taxon>Gnathifera</taxon>
        <taxon>Rotifera</taxon>
        <taxon>Eurotatoria</taxon>
        <taxon>Bdelloidea</taxon>
        <taxon>Philodinida</taxon>
        <taxon>Philodinidae</taxon>
        <taxon>Rotaria</taxon>
    </lineage>
</organism>
<dbReference type="GO" id="GO:0006325">
    <property type="term" value="P:chromatin organization"/>
    <property type="evidence" value="ECO:0007669"/>
    <property type="project" value="UniProtKB-KW"/>
</dbReference>
<dbReference type="InterPro" id="IPR029295">
    <property type="entry name" value="SnAC"/>
</dbReference>
<dbReference type="CDD" id="cd17996">
    <property type="entry name" value="DEXHc_SMARCA2_SMARCA4"/>
    <property type="match status" value="1"/>
</dbReference>
<dbReference type="Proteomes" id="UP000663838">
    <property type="component" value="Unassembled WGS sequence"/>
</dbReference>
<proteinExistence type="predicted"/>
<dbReference type="Gene3D" id="3.40.50.300">
    <property type="entry name" value="P-loop containing nucleotide triphosphate hydrolases"/>
    <property type="match status" value="1"/>
</dbReference>
<evidence type="ECO:0000256" key="14">
    <source>
        <dbReference type="SAM" id="MobiDB-lite"/>
    </source>
</evidence>
<feature type="compositionally biased region" description="Basic and acidic residues" evidence="14">
    <location>
        <begin position="1216"/>
        <end position="1232"/>
    </location>
</feature>
<dbReference type="InterPro" id="IPR014012">
    <property type="entry name" value="HSA_dom"/>
</dbReference>
<dbReference type="Gene3D" id="3.40.5.120">
    <property type="match status" value="1"/>
</dbReference>
<dbReference type="SMART" id="SM01314">
    <property type="entry name" value="SnAC"/>
    <property type="match status" value="1"/>
</dbReference>
<evidence type="ECO:0000256" key="13">
    <source>
        <dbReference type="SAM" id="Coils"/>
    </source>
</evidence>
<evidence type="ECO:0000256" key="4">
    <source>
        <dbReference type="ARBA" id="ARBA00022806"/>
    </source>
</evidence>
<dbReference type="Pfam" id="PF08880">
    <property type="entry name" value="QLQ"/>
    <property type="match status" value="1"/>
</dbReference>
<sequence>MMMNQAAPPSQQQTMYMSNSNVTENQMMNASSNSSPLNMTMNSAQSNLFNHQISAYKYLVRNQNVPDQHLMAIKRSQQQPTQPQQQQFYPPNAVISKQSSSPTVDARYTPSINTSKPPVNGLNPRYPTPPTYYSPVQVNGNSTTNINFQPGTVQASTNIINQTPSITENVLTNVSSVPLPQTNTTTTTTATSTTARMNNNLRLTPVLKPTGVDIQEVLVERDLRIQHNIVIRIGELDKLLPTLLHDDLRMRAMIELKALKLLNFQRQLRTEVVTCMRLDSSLETGNNPRLYKRSKQFGMREARATEKLEKQQKAEIDRKRRQKHQEYLTAVLTVAREFKEFHKAVQLKTNKLARSILSWHQNTEREQKKEQEKRERERMRRLMNEDEDGYRKLIDEKKDKRLAYLLSQTDAYIISLVNLVKEHQNDLKKKKSEKRQYFIENNNPQIKDEGGYLRARVKNTVTGEVKYGSDAPLSAELDSWLEKNPEWLPVSGDGSDVEEEDIPQLAEPISSIPAPTPDEQEKGVVEDENIVKEVLTKAKQATEDDEYHTSSLDSYYAVAHRVRERVVKQSGLLVGGSLKQYQIQGLEWLVSLYNNNLNGILADEMGLGKTIQTIALITYLMEVKKVNGPYLIIVPLSTLANWVNEFSKWSPAVSIIIFKGNPQVRKSLGQTLRSGKFNVLLTTYEYIIKDKALLAKIKWRYMIIDEGHRMKNHHCKLTQILNTHYIAPHRLLLTGTPLQNKLPELWALLNFLLPSIFKSCTTFEQWFNAPFATTCEKVELNPEETLLIIRRLHKVLRPFLLRRLKKEVESQLPDKIEYVIKCDMSALQRVMYNQMQSSGMLLTEDKNGKPSNPKALMNTIMQLRKICNHPFMFNEIEEKISQHFNYTNGVCLGADLYRASGKFEVLDRILPKLKVSNHRVLLFCQMTSLMTIMEDYFAYKNFTYLRLDGQTKSEERGDLLAKFSEANSDIFIFLLSTRAGGLGLNLQKADTVVIFDSDWNPHQDLQAQDRAHRIGQVNEVRVLRLMTVNSVEEKILAAARYKLNVDEKVIQAGMFNNKSTGNERKQFLQQILLQETEEDNEEEDEVPDDEIINQMIARSEDEYNLFNRMDRERRHAEARVTNRKARLFEISELPAWITKDPKELENALLDQETLDLFGRGSRQRKEVDYSDSLTEKEWIKAIEDGTLNSTEDKKRRRRRRFNVDLDEDEEGQLDDTDMRQVDNDFESMDAKSSKRSGKRKLKDTSRNFTNEPISSKLFKQLQTLLDFVVKYRDNDDNRILSKPFMRLPTPKELPEYYDMIKNPVDFNKIKKKLNDNRYRSIDELEVDVMLLCKNAQEFNIESSNIYEDSIILQSVFTNARERLEKGEIPISSNSEEESDDDEPLKKRVKKDGSTKKKSQSQARTPGSVSSNSNSRRKTRVMSDDEDITMDETNQSSFGCLDDDDDDEETRGSVSLIFHIINGIFGLSLNETSSTSALPSVQNSTVVVKKLAKYTLQEKTSSIQYLSEAGSRCAEDGFYPDKDDCRKFHVCYSGTQSVRWCKEGMLWDEIKIGCGMQNVTVCSGGRKTWTRDEETTTTTIASKTLKGNYTCRSGANGLFADPSSCSIYHWCVLGVLHSTHFCNPGLHFSASASGCVWPKDAECKNLFIDVDGELGFSTVLGEGQIAPPYSSTECALGNSGYYPDPYDCSVFHYCDGVRVLSESLLCSAGRVWSSRLENCAWPHEVPECVNSCPANYSSQMRFADPAVCSQYIQCVDGHLEPRMCPQNFLFDRITKTCKPYDQAECHGSKPDIFLTTTTTTTTVNPYPSQDSYDYNPTVSEDVIKKQRIFQFSCIVDGYYGDVYDCRIYHVCVDGRDHRSLCAPGLAWESLLRLCMPVQLVNCQSSKSIEGSPDSSKKKWLQLYTRSVLRTTTTSTTTTTPKLPFALPSIFTCAGRSNGYYADPVYCHKFHYCGTGWHSVMECDKGLGYSAREHDCIPIELVNCGAKKFLKKQN</sequence>
<feature type="region of interest" description="Disordered" evidence="14">
    <location>
        <begin position="94"/>
        <end position="123"/>
    </location>
</feature>
<evidence type="ECO:0000259" key="19">
    <source>
        <dbReference type="PROSITE" id="PS51204"/>
    </source>
</evidence>
<keyword evidence="4" id="KW-0347">Helicase</keyword>
<feature type="region of interest" description="Disordered" evidence="14">
    <location>
        <begin position="1367"/>
        <end position="1446"/>
    </location>
</feature>
<dbReference type="SUPFAM" id="SSF47370">
    <property type="entry name" value="Bromodomain"/>
    <property type="match status" value="1"/>
</dbReference>
<evidence type="ECO:0000256" key="10">
    <source>
        <dbReference type="ARBA" id="ARBA00023163"/>
    </source>
</evidence>
<dbReference type="EMBL" id="CAJOBO010001122">
    <property type="protein sequence ID" value="CAF4340484.1"/>
    <property type="molecule type" value="Genomic_DNA"/>
</dbReference>
<dbReference type="Pfam" id="PF07533">
    <property type="entry name" value="BRK"/>
    <property type="match status" value="1"/>
</dbReference>
<dbReference type="SMART" id="SM00487">
    <property type="entry name" value="DEXDc"/>
    <property type="match status" value="1"/>
</dbReference>
<dbReference type="CDD" id="cd18793">
    <property type="entry name" value="SF2_C_SNF"/>
    <property type="match status" value="1"/>
</dbReference>
<dbReference type="PROSITE" id="PS51204">
    <property type="entry name" value="HSA"/>
    <property type="match status" value="1"/>
</dbReference>
<dbReference type="Pfam" id="PF00176">
    <property type="entry name" value="SNF2-rel_dom"/>
    <property type="match status" value="1"/>
</dbReference>
<dbReference type="EMBL" id="CAJOBS010001224">
    <property type="protein sequence ID" value="CAF4704701.1"/>
    <property type="molecule type" value="Genomic_DNA"/>
</dbReference>
<dbReference type="Gene3D" id="1.20.5.170">
    <property type="match status" value="1"/>
</dbReference>
<dbReference type="SUPFAM" id="SSF57625">
    <property type="entry name" value="Invertebrate chitin-binding proteins"/>
    <property type="match status" value="6"/>
</dbReference>
<feature type="region of interest" description="Disordered" evidence="14">
    <location>
        <begin position="1208"/>
        <end position="1247"/>
    </location>
</feature>
<dbReference type="Pfam" id="PF14619">
    <property type="entry name" value="SnAC"/>
    <property type="match status" value="1"/>
</dbReference>
<evidence type="ECO:0000313" key="22">
    <source>
        <dbReference type="EMBL" id="CAF4704701.1"/>
    </source>
</evidence>
<keyword evidence="3" id="KW-0378">Hydrolase</keyword>
<gene>
    <name evidence="21" type="ORF">HFQ381_LOCUS16074</name>
    <name evidence="22" type="ORF">TOA249_LOCUS17272</name>
</gene>
<dbReference type="Pfam" id="PF07529">
    <property type="entry name" value="HSA"/>
    <property type="match status" value="1"/>
</dbReference>
<name>A0A820KEM7_9BILA</name>
<dbReference type="PROSITE" id="PS50014">
    <property type="entry name" value="BROMODOMAIN_2"/>
    <property type="match status" value="1"/>
</dbReference>
<dbReference type="InterPro" id="IPR027417">
    <property type="entry name" value="P-loop_NTPase"/>
</dbReference>
<evidence type="ECO:0000256" key="9">
    <source>
        <dbReference type="ARBA" id="ARBA00023159"/>
    </source>
</evidence>
<comment type="subcellular location">
    <subcellularLocation>
        <location evidence="1">Nucleus</location>
    </subcellularLocation>
</comment>
<evidence type="ECO:0000313" key="21">
    <source>
        <dbReference type="EMBL" id="CAF4340484.1"/>
    </source>
</evidence>
<dbReference type="GO" id="GO:0005576">
    <property type="term" value="C:extracellular region"/>
    <property type="evidence" value="ECO:0007669"/>
    <property type="project" value="InterPro"/>
</dbReference>
<keyword evidence="2" id="KW-0547">Nucleotide-binding</keyword>
<dbReference type="SMART" id="SM00490">
    <property type="entry name" value="HELICc"/>
    <property type="match status" value="1"/>
</dbReference>
<dbReference type="FunFam" id="3.40.50.300:FF:003020">
    <property type="entry name" value="SNF2-related domain-containing protein"/>
    <property type="match status" value="1"/>
</dbReference>
<evidence type="ECO:0000256" key="6">
    <source>
        <dbReference type="ARBA" id="ARBA00022853"/>
    </source>
</evidence>
<dbReference type="InterPro" id="IPR006576">
    <property type="entry name" value="BRK_domain"/>
</dbReference>
<dbReference type="GO" id="GO:0004386">
    <property type="term" value="F:helicase activity"/>
    <property type="evidence" value="ECO:0007669"/>
    <property type="project" value="UniProtKB-KW"/>
</dbReference>
<dbReference type="InterPro" id="IPR001487">
    <property type="entry name" value="Bromodomain"/>
</dbReference>
<dbReference type="InterPro" id="IPR018359">
    <property type="entry name" value="Bromodomain_CS"/>
</dbReference>
<evidence type="ECO:0000256" key="12">
    <source>
        <dbReference type="PROSITE-ProRule" id="PRU00035"/>
    </source>
</evidence>
<evidence type="ECO:0000256" key="11">
    <source>
        <dbReference type="ARBA" id="ARBA00023242"/>
    </source>
</evidence>
<keyword evidence="10" id="KW-0804">Transcription</keyword>
<reference evidence="21" key="1">
    <citation type="submission" date="2021-02" db="EMBL/GenBank/DDBJ databases">
        <authorList>
            <person name="Nowell W R."/>
        </authorList>
    </citation>
    <scope>NUCLEOTIDE SEQUENCE</scope>
</reference>
<dbReference type="SMART" id="SM00573">
    <property type="entry name" value="HSA"/>
    <property type="match status" value="1"/>
</dbReference>
<dbReference type="PROSITE" id="PS51666">
    <property type="entry name" value="QLQ"/>
    <property type="match status" value="1"/>
</dbReference>
<evidence type="ECO:0000256" key="1">
    <source>
        <dbReference type="ARBA" id="ARBA00004123"/>
    </source>
</evidence>
<feature type="domain" description="Helicase ATP-binding" evidence="17">
    <location>
        <begin position="590"/>
        <end position="755"/>
    </location>
</feature>
<evidence type="ECO:0000259" key="17">
    <source>
        <dbReference type="PROSITE" id="PS51192"/>
    </source>
</evidence>
<keyword evidence="11" id="KW-0539">Nucleus</keyword>
<dbReference type="PROSITE" id="PS00633">
    <property type="entry name" value="BROMODOMAIN_1"/>
    <property type="match status" value="1"/>
</dbReference>
<dbReference type="PROSITE" id="PS51192">
    <property type="entry name" value="HELICASE_ATP_BIND_1"/>
    <property type="match status" value="1"/>
</dbReference>
<keyword evidence="8 12" id="KW-0103">Bromodomain</keyword>
<evidence type="ECO:0000313" key="23">
    <source>
        <dbReference type="Proteomes" id="UP000663851"/>
    </source>
</evidence>
<feature type="domain" description="Chitin-binding type-2" evidence="16">
    <location>
        <begin position="1829"/>
        <end position="1883"/>
    </location>
</feature>
<dbReference type="PROSITE" id="PS51194">
    <property type="entry name" value="HELICASE_CTER"/>
    <property type="match status" value="1"/>
</dbReference>
<evidence type="ECO:0000259" key="16">
    <source>
        <dbReference type="PROSITE" id="PS50940"/>
    </source>
</evidence>
<dbReference type="InterPro" id="IPR014978">
    <property type="entry name" value="Gln-Leu-Gln_QLQ"/>
</dbReference>
<evidence type="ECO:0000259" key="20">
    <source>
        <dbReference type="PROSITE" id="PS51666"/>
    </source>
</evidence>
<dbReference type="InterPro" id="IPR000330">
    <property type="entry name" value="SNF2_N"/>
</dbReference>
<accession>A0A820KEM7</accession>
<dbReference type="InterPro" id="IPR002557">
    <property type="entry name" value="Chitin-bd_dom"/>
</dbReference>
<evidence type="ECO:0000256" key="5">
    <source>
        <dbReference type="ARBA" id="ARBA00022840"/>
    </source>
</evidence>
<dbReference type="InterPro" id="IPR001650">
    <property type="entry name" value="Helicase_C-like"/>
</dbReference>
<dbReference type="SMART" id="SM00297">
    <property type="entry name" value="BROMO"/>
    <property type="match status" value="1"/>
</dbReference>
<dbReference type="GO" id="GO:0042393">
    <property type="term" value="F:histone binding"/>
    <property type="evidence" value="ECO:0007669"/>
    <property type="project" value="InterPro"/>
</dbReference>
<dbReference type="GO" id="GO:0005634">
    <property type="term" value="C:nucleus"/>
    <property type="evidence" value="ECO:0007669"/>
    <property type="project" value="UniProtKB-SubCell"/>
</dbReference>
<evidence type="ECO:0000256" key="7">
    <source>
        <dbReference type="ARBA" id="ARBA00023015"/>
    </source>
</evidence>
<dbReference type="SUPFAM" id="SSF160481">
    <property type="entry name" value="BRK domain-like"/>
    <property type="match status" value="1"/>
</dbReference>
<evidence type="ECO:0000256" key="8">
    <source>
        <dbReference type="ARBA" id="ARBA00023117"/>
    </source>
</evidence>
<dbReference type="Gene3D" id="1.20.920.10">
    <property type="entry name" value="Bromodomain-like"/>
    <property type="match status" value="1"/>
</dbReference>
<dbReference type="GO" id="GO:0005524">
    <property type="term" value="F:ATP binding"/>
    <property type="evidence" value="ECO:0007669"/>
    <property type="project" value="UniProtKB-KW"/>
</dbReference>
<keyword evidence="5" id="KW-0067">ATP-binding</keyword>
<feature type="domain" description="Chitin-binding type-2" evidence="16">
    <location>
        <begin position="1587"/>
        <end position="1644"/>
    </location>
</feature>
<keyword evidence="7" id="KW-0805">Transcription regulation</keyword>
<dbReference type="InterPro" id="IPR038718">
    <property type="entry name" value="SNF2-like_sf"/>
</dbReference>
<dbReference type="PRINTS" id="PR00503">
    <property type="entry name" value="BROMODOMAIN"/>
</dbReference>
<evidence type="ECO:0000256" key="2">
    <source>
        <dbReference type="ARBA" id="ARBA00022741"/>
    </source>
</evidence>
<evidence type="ECO:0000256" key="3">
    <source>
        <dbReference type="ARBA" id="ARBA00022801"/>
    </source>
</evidence>
<dbReference type="InterPro" id="IPR014001">
    <property type="entry name" value="Helicase_ATP-bd"/>
</dbReference>
<keyword evidence="13" id="KW-0175">Coiled coil</keyword>
<feature type="domain" description="Chitin-binding type-2" evidence="16">
    <location>
        <begin position="1509"/>
        <end position="1563"/>
    </location>
</feature>